<dbReference type="SUPFAM" id="SSF47598">
    <property type="entry name" value="Ribbon-helix-helix"/>
    <property type="match status" value="1"/>
</dbReference>
<reference evidence="2 3" key="1">
    <citation type="submission" date="2017-02" db="EMBL/GenBank/DDBJ databases">
        <title>Draft genome of Saccharomonospora sp. 154.</title>
        <authorList>
            <person name="Alonso-Carmona G.S."/>
            <person name="De La Haba R."/>
            <person name="Vera-Gargallo B."/>
            <person name="Sandoval-Trujillo A.H."/>
            <person name="Ramirez-Duran N."/>
            <person name="Ventosa A."/>
        </authorList>
    </citation>
    <scope>NUCLEOTIDE SEQUENCE [LARGE SCALE GENOMIC DNA]</scope>
    <source>
        <strain evidence="2 3">LRS4.154</strain>
    </source>
</reference>
<gene>
    <name evidence="2" type="ORF">B1813_02315</name>
</gene>
<sequence length="78" mass="8435">MSTIHVRDVSDDTLTTLKVRAARQGQSLQAFVRGLLESEARMLTPEEAAGRARQLAARGRVTADDVVAAAAEARESRE</sequence>
<keyword evidence="3" id="KW-1185">Reference proteome</keyword>
<dbReference type="InterPro" id="IPR010985">
    <property type="entry name" value="Ribbon_hlx_hlx"/>
</dbReference>
<dbReference type="Proteomes" id="UP000192591">
    <property type="component" value="Unassembled WGS sequence"/>
</dbReference>
<evidence type="ECO:0000259" key="1">
    <source>
        <dbReference type="Pfam" id="PF22513"/>
    </source>
</evidence>
<comment type="caution">
    <text evidence="2">The sequence shown here is derived from an EMBL/GenBank/DDBJ whole genome shotgun (WGS) entry which is preliminary data.</text>
</comment>
<dbReference type="InterPro" id="IPR053853">
    <property type="entry name" value="FitA-like_RHH"/>
</dbReference>
<feature type="domain" description="Antitoxin FitA-like ribbon-helix-helix" evidence="1">
    <location>
        <begin position="3"/>
        <end position="39"/>
    </location>
</feature>
<protein>
    <recommendedName>
        <fullName evidence="1">Antitoxin FitA-like ribbon-helix-helix domain-containing protein</fullName>
    </recommendedName>
</protein>
<evidence type="ECO:0000313" key="3">
    <source>
        <dbReference type="Proteomes" id="UP000192591"/>
    </source>
</evidence>
<organism evidence="2 3">
    <name type="scientific">Saccharomonospora piscinae</name>
    <dbReference type="NCBI Taxonomy" id="687388"/>
    <lineage>
        <taxon>Bacteria</taxon>
        <taxon>Bacillati</taxon>
        <taxon>Actinomycetota</taxon>
        <taxon>Actinomycetes</taxon>
        <taxon>Pseudonocardiales</taxon>
        <taxon>Pseudonocardiaceae</taxon>
        <taxon>Saccharomonospora</taxon>
    </lineage>
</organism>
<dbReference type="RefSeq" id="WP_081190335.1">
    <property type="nucleotide sequence ID" value="NZ_MWIH01000002.1"/>
</dbReference>
<name>A0A1V9ACR9_SACPI</name>
<evidence type="ECO:0000313" key="2">
    <source>
        <dbReference type="EMBL" id="OQO94927.1"/>
    </source>
</evidence>
<dbReference type="EMBL" id="MWIH01000002">
    <property type="protein sequence ID" value="OQO94927.1"/>
    <property type="molecule type" value="Genomic_DNA"/>
</dbReference>
<dbReference type="AlphaFoldDB" id="A0A1V9ACR9"/>
<dbReference type="Pfam" id="PF22513">
    <property type="entry name" value="FitA-like_RHH"/>
    <property type="match status" value="1"/>
</dbReference>
<accession>A0A1V9ACR9</accession>
<dbReference type="GO" id="GO:0006355">
    <property type="term" value="P:regulation of DNA-templated transcription"/>
    <property type="evidence" value="ECO:0007669"/>
    <property type="project" value="InterPro"/>
</dbReference>
<proteinExistence type="predicted"/>
<dbReference type="STRING" id="1962155.B1813_02315"/>